<dbReference type="SUPFAM" id="SSF55785">
    <property type="entry name" value="PYP-like sensor domain (PAS domain)"/>
    <property type="match status" value="1"/>
</dbReference>
<dbReference type="InterPro" id="IPR001789">
    <property type="entry name" value="Sig_transdc_resp-reg_receiver"/>
</dbReference>
<dbReference type="InterPro" id="IPR003661">
    <property type="entry name" value="HisK_dim/P_dom"/>
</dbReference>
<sequence length="371" mass="43260">MHREIKKSKILIIDDNTTNLDLMVEILKQEEYDNIQTLSDPEKAFETINKVEPDLLILDLMMPFISGFEILKERNTFLNEKWYMPIIVITASNNPTDRKRALNLGASDFLTKPFDLNEVSLRIKNTLLTGYLLKRERQLTENLEQEVIKRTKELEEEKLIAEKNERKYRKLFDSNVDAINLFTISNGVPSNFLESNPANLKVLGYTPDQLKSKNFVDLFLNCSKESFEEKLTELSEKGTTQFEIDFNRGEEGGKILDVKCSIFEHDNEEAVLSIFRDITERKKYINTILEQIKLLKSIAWTQSHEVRAPLARILGILNLIDGELNKSLDEEIRQFLKIIKRSAEELDEMVRNITDQTYTYRDLEDLINKND</sequence>
<accession>A0A0P7YE58</accession>
<dbReference type="EC" id="2.7.13.3" evidence="2"/>
<dbReference type="CDD" id="cd00130">
    <property type="entry name" value="PAS"/>
    <property type="match status" value="1"/>
</dbReference>
<evidence type="ECO:0000256" key="2">
    <source>
        <dbReference type="ARBA" id="ARBA00012438"/>
    </source>
</evidence>
<dbReference type="NCBIfam" id="TIGR00229">
    <property type="entry name" value="sensory_box"/>
    <property type="match status" value="1"/>
</dbReference>
<dbReference type="Gene3D" id="1.10.287.130">
    <property type="match status" value="1"/>
</dbReference>
<dbReference type="SUPFAM" id="SSF47384">
    <property type="entry name" value="Homodimeric domain of signal transducing histidine kinase"/>
    <property type="match status" value="1"/>
</dbReference>
<dbReference type="OrthoDB" id="9124519at2"/>
<organism evidence="5 6">
    <name type="scientific">Algoriphagus marincola HL-49</name>
    <dbReference type="NCBI Taxonomy" id="1305737"/>
    <lineage>
        <taxon>Bacteria</taxon>
        <taxon>Pseudomonadati</taxon>
        <taxon>Bacteroidota</taxon>
        <taxon>Cytophagia</taxon>
        <taxon>Cytophagales</taxon>
        <taxon>Cyclobacteriaceae</taxon>
        <taxon>Algoriphagus</taxon>
    </lineage>
</organism>
<dbReference type="PANTHER" id="PTHR43547">
    <property type="entry name" value="TWO-COMPONENT HISTIDINE KINASE"/>
    <property type="match status" value="1"/>
</dbReference>
<dbReference type="InterPro" id="IPR011006">
    <property type="entry name" value="CheY-like_superfamily"/>
</dbReference>
<dbReference type="PATRIC" id="fig|1305737.6.peg.1399"/>
<dbReference type="CDD" id="cd00082">
    <property type="entry name" value="HisKA"/>
    <property type="match status" value="1"/>
</dbReference>
<keyword evidence="5" id="KW-0418">Kinase</keyword>
<dbReference type="InterPro" id="IPR000014">
    <property type="entry name" value="PAS"/>
</dbReference>
<dbReference type="Pfam" id="PF00072">
    <property type="entry name" value="Response_reg"/>
    <property type="match status" value="1"/>
</dbReference>
<dbReference type="Proteomes" id="UP000050421">
    <property type="component" value="Unassembled WGS sequence"/>
</dbReference>
<dbReference type="SUPFAM" id="SSF52172">
    <property type="entry name" value="CheY-like"/>
    <property type="match status" value="1"/>
</dbReference>
<dbReference type="Gene3D" id="3.30.450.20">
    <property type="entry name" value="PAS domain"/>
    <property type="match status" value="1"/>
</dbReference>
<keyword evidence="5" id="KW-0808">Transferase</keyword>
<proteinExistence type="predicted"/>
<name>A0A0P7YE58_9BACT</name>
<evidence type="ECO:0000259" key="4">
    <source>
        <dbReference type="SMART" id="SM00448"/>
    </source>
</evidence>
<evidence type="ECO:0000256" key="3">
    <source>
        <dbReference type="ARBA" id="ARBA00022553"/>
    </source>
</evidence>
<dbReference type="Pfam" id="PF00512">
    <property type="entry name" value="HisKA"/>
    <property type="match status" value="1"/>
</dbReference>
<protein>
    <recommendedName>
        <fullName evidence="2">histidine kinase</fullName>
        <ecNumber evidence="2">2.7.13.3</ecNumber>
    </recommendedName>
</protein>
<dbReference type="InterPro" id="IPR036097">
    <property type="entry name" value="HisK_dim/P_sf"/>
</dbReference>
<dbReference type="eggNOG" id="COG5002">
    <property type="taxonomic scope" value="Bacteria"/>
</dbReference>
<dbReference type="GO" id="GO:0000155">
    <property type="term" value="F:phosphorelay sensor kinase activity"/>
    <property type="evidence" value="ECO:0007669"/>
    <property type="project" value="InterPro"/>
</dbReference>
<dbReference type="InterPro" id="IPR035965">
    <property type="entry name" value="PAS-like_dom_sf"/>
</dbReference>
<reference evidence="5 6" key="1">
    <citation type="submission" date="2015-09" db="EMBL/GenBank/DDBJ databases">
        <title>Identification and resolution of microdiversity through metagenomic sequencing of parallel consortia.</title>
        <authorList>
            <person name="Nelson W.C."/>
            <person name="Romine M.F."/>
            <person name="Lindemann S.R."/>
        </authorList>
    </citation>
    <scope>NUCLEOTIDE SEQUENCE [LARGE SCALE GENOMIC DNA]</scope>
    <source>
        <strain evidence="5">HL-49</strain>
    </source>
</reference>
<evidence type="ECO:0000256" key="1">
    <source>
        <dbReference type="ARBA" id="ARBA00000085"/>
    </source>
</evidence>
<dbReference type="eggNOG" id="COG3437">
    <property type="taxonomic scope" value="Bacteria"/>
</dbReference>
<evidence type="ECO:0000313" key="5">
    <source>
        <dbReference type="EMBL" id="KPQ19086.1"/>
    </source>
</evidence>
<feature type="domain" description="Response regulatory" evidence="4">
    <location>
        <begin position="8"/>
        <end position="123"/>
    </location>
</feature>
<dbReference type="Gene3D" id="3.40.50.2300">
    <property type="match status" value="1"/>
</dbReference>
<keyword evidence="3" id="KW-0597">Phosphoprotein</keyword>
<dbReference type="STRING" id="1305737.GCA_000526355_00314"/>
<dbReference type="Pfam" id="PF13426">
    <property type="entry name" value="PAS_9"/>
    <property type="match status" value="1"/>
</dbReference>
<dbReference type="SMART" id="SM00448">
    <property type="entry name" value="REC"/>
    <property type="match status" value="1"/>
</dbReference>
<dbReference type="EMBL" id="LJXT01000015">
    <property type="protein sequence ID" value="KPQ19086.1"/>
    <property type="molecule type" value="Genomic_DNA"/>
</dbReference>
<evidence type="ECO:0000313" key="6">
    <source>
        <dbReference type="Proteomes" id="UP000050421"/>
    </source>
</evidence>
<dbReference type="AlphaFoldDB" id="A0A0P7YE58"/>
<dbReference type="PANTHER" id="PTHR43547:SF2">
    <property type="entry name" value="HYBRID SIGNAL TRANSDUCTION HISTIDINE KINASE C"/>
    <property type="match status" value="1"/>
</dbReference>
<gene>
    <name evidence="5" type="ORF">HLUCCX10_03785</name>
</gene>
<comment type="caution">
    <text evidence="5">The sequence shown here is derived from an EMBL/GenBank/DDBJ whole genome shotgun (WGS) entry which is preliminary data.</text>
</comment>
<comment type="catalytic activity">
    <reaction evidence="1">
        <text>ATP + protein L-histidine = ADP + protein N-phospho-L-histidine.</text>
        <dbReference type="EC" id="2.7.13.3"/>
    </reaction>
</comment>